<dbReference type="Gene3D" id="3.40.605.10">
    <property type="entry name" value="Aldehyde Dehydrogenase, Chain A, domain 1"/>
    <property type="match status" value="1"/>
</dbReference>
<evidence type="ECO:0000256" key="2">
    <source>
        <dbReference type="ARBA" id="ARBA00009986"/>
    </source>
</evidence>
<dbReference type="SUPFAM" id="SSF55545">
    <property type="entry name" value="beta-N-acetylhexosaminidase-like domain"/>
    <property type="match status" value="1"/>
</dbReference>
<dbReference type="Pfam" id="PF12796">
    <property type="entry name" value="Ank_2"/>
    <property type="match status" value="1"/>
</dbReference>
<dbReference type="InterPro" id="IPR011100">
    <property type="entry name" value="Glyco_hydro_67_cat"/>
</dbReference>
<dbReference type="PANTHER" id="PTHR39207:SF1">
    <property type="entry name" value="ALPHA-GLUCURONIDASE A"/>
    <property type="match status" value="1"/>
</dbReference>
<dbReference type="Gene3D" id="3.40.309.10">
    <property type="entry name" value="Aldehyde Dehydrogenase, Chain A, domain 2"/>
    <property type="match status" value="1"/>
</dbReference>
<evidence type="ECO:0000313" key="21">
    <source>
        <dbReference type="Proteomes" id="UP000249619"/>
    </source>
</evidence>
<dbReference type="Pfam" id="PF07488">
    <property type="entry name" value="Glyco_hydro_67M"/>
    <property type="match status" value="1"/>
</dbReference>
<feature type="domain" description="Glycosyl hydrolase family 67 C-terminal" evidence="18">
    <location>
        <begin position="465"/>
        <end position="687"/>
    </location>
</feature>
<dbReference type="SUPFAM" id="SSF51445">
    <property type="entry name" value="(Trans)glycosidases"/>
    <property type="match status" value="1"/>
</dbReference>
<comment type="similarity">
    <text evidence="2 13">Belongs to the aldehyde dehydrogenase family.</text>
</comment>
<proteinExistence type="inferred from homology"/>
<keyword evidence="21" id="KW-1185">Reference proteome</keyword>
<dbReference type="InterPro" id="IPR037054">
    <property type="entry name" value="A-glucoronidase_C_sf"/>
</dbReference>
<evidence type="ECO:0000256" key="6">
    <source>
        <dbReference type="ARBA" id="ARBA00023002"/>
    </source>
</evidence>
<keyword evidence="7 14" id="KW-0119">Carbohydrate metabolism</keyword>
<feature type="signal peptide" evidence="14">
    <location>
        <begin position="1"/>
        <end position="17"/>
    </location>
</feature>
<dbReference type="SUPFAM" id="SSF48403">
    <property type="entry name" value="Ankyrin repeat"/>
    <property type="match status" value="1"/>
</dbReference>
<feature type="region of interest" description="Disordered" evidence="15">
    <location>
        <begin position="1015"/>
        <end position="1070"/>
    </location>
</feature>
<dbReference type="GO" id="GO:0046559">
    <property type="term" value="F:alpha-glucuronidase activity"/>
    <property type="evidence" value="ECO:0007669"/>
    <property type="project" value="UniProtKB-EC"/>
</dbReference>
<evidence type="ECO:0000256" key="1">
    <source>
        <dbReference type="ARBA" id="ARBA00008833"/>
    </source>
</evidence>
<evidence type="ECO:0000259" key="18">
    <source>
        <dbReference type="Pfam" id="PF07477"/>
    </source>
</evidence>
<dbReference type="PROSITE" id="PS50088">
    <property type="entry name" value="ANK_REPEAT"/>
    <property type="match status" value="1"/>
</dbReference>
<evidence type="ECO:0000256" key="12">
    <source>
        <dbReference type="PROSITE-ProRule" id="PRU10007"/>
    </source>
</evidence>
<dbReference type="PANTHER" id="PTHR39207">
    <property type="entry name" value="ALPHA-GLUCURONIDASE A"/>
    <property type="match status" value="1"/>
</dbReference>
<organism evidence="20 21">
    <name type="scientific">Stemphylium lycopersici</name>
    <name type="common">Tomato gray leaf spot disease fungus</name>
    <name type="synonym">Thyrospora lycopersici</name>
    <dbReference type="NCBI Taxonomy" id="183478"/>
    <lineage>
        <taxon>Eukaryota</taxon>
        <taxon>Fungi</taxon>
        <taxon>Dikarya</taxon>
        <taxon>Ascomycota</taxon>
        <taxon>Pezizomycotina</taxon>
        <taxon>Dothideomycetes</taxon>
        <taxon>Pleosporomycetidae</taxon>
        <taxon>Pleosporales</taxon>
        <taxon>Pleosporineae</taxon>
        <taxon>Pleosporaceae</taxon>
        <taxon>Stemphylium</taxon>
    </lineage>
</organism>
<dbReference type="CDD" id="cd02795">
    <property type="entry name" value="CBM6-CBM35-CBM36_like"/>
    <property type="match status" value="1"/>
</dbReference>
<accession>A0A364NA54</accession>
<evidence type="ECO:0000256" key="5">
    <source>
        <dbReference type="ARBA" id="ARBA00022801"/>
    </source>
</evidence>
<dbReference type="InterPro" id="IPR016163">
    <property type="entry name" value="Ald_DH_C"/>
</dbReference>
<dbReference type="EMBL" id="QGDH01000027">
    <property type="protein sequence ID" value="RAR14053.1"/>
    <property type="molecule type" value="Genomic_DNA"/>
</dbReference>
<dbReference type="SMART" id="SM00248">
    <property type="entry name" value="ANK"/>
    <property type="match status" value="3"/>
</dbReference>
<dbReference type="Gene3D" id="3.30.379.10">
    <property type="entry name" value="Chitobiase/beta-hexosaminidase domain 2-like"/>
    <property type="match status" value="1"/>
</dbReference>
<keyword evidence="9 14" id="KW-0624">Polysaccharide degradation</keyword>
<feature type="compositionally biased region" description="Low complexity" evidence="15">
    <location>
        <begin position="2122"/>
        <end position="2135"/>
    </location>
</feature>
<sequence length="2230" mass="245257">MRLSLTILLYAVSRAIAEDGSQGWLRYAPIPDGPCAQAVPSRIIALNSTKSSPVYTAGQELQRGVAGTIGRQLNVSTEASGNHSAIIVGTMDAYADAYENIDDCEDLAADGFYLKTSSEKVIIVGQNERGALYGAFEYLSQLAQNNVTYGSMAYNPQAPIRWTNEWDNMDGSIERGYAGPSIFFHDGYVVENTTRIAEYARLLASIRVNGAIINNVNANATLLNDRNVEGLGRIADAMRPYGVQIGISLNFASPNQTLGTFDPLDPKVDAWWANITDSIYSKVPDMAGYLVKANSEGQPGPLMYNRTLADGANMFARAAKPHGGVVMFRAFVYDNHINETNWYNDRANAQLEFFQHLDGKFDETVVVQIKFGPIDFQVREPPSPLFASLHHTSTAIELQITPEYLGQNCHLVYVAPQWKEILEFDMRAENASSKVKDIVAGERFKRPLGGYAGVSGVGSNTTWLGSHLAMSNLYAFGRLAWDASVEPEAILQDWIRLTFGFDQDVLDTITDMSMKSWPAYENYSGNLGIQTLTDILYTHYGPNPASQDGNGWGQWTRADAFSIGMDRTVWNGTGNAGQYPPEVARIWENIELTPDNLLLWFHHVPYTQMLKSNKTVIQHFYDAHYEGADTAHEFVKQWESLEGKIDKERFDHVLFRQIYQAGHSLVWRDAINEYYFNLSQIPDEAQRVGNHPYRIEAESMVLENYQPYAVSPFETASGFTGIVTTSNSTTGVAKANVTFATGTYDVAVNYWDLIGGKAKYRLELGSRTVGVWEGDMEEKLGHAPSIYLDGHSARRITFRGIDVQQGEEVRVTGQADGIEPAPIDYLSFLPPGIVIPEIASFARKVRDSRHDLNTINSHLLVIRTGLGIAQDDFSAKWAELPPSLVDAMSRVLDACDDTSERLHKAFLKLSCSTKPKEDWRILKEGPLVNLRHDLDASKVVLELSLDHIAVYGQQDMLDSLLQNYVSDLITQSDELLKRTDTDEIYVNQTARERLSPLLQAVRLLRSCITAKVREVAPSSSQQAKRTTIPRPDSLEPALGETPRSGRKSPNDERSPSGQSTSHASDKDTGIDTWLANVPSFEDVRPLSYSNIDQTSVMRLEVPISRNNMTPSRGTFYTDDGVSSAPTLLAPESRLKKSYSWCTDLSGKASTRLQVASRHASRHASKYTSIVSGSDVSIFHKKITSDKVAVTKGKRKELEPCQREAVDRILANMPAEATAAEVERVIWEGASPMATHPEFGYFFMRVAYEMTLEILPLLMDFGADITRTNDSPTSYYSAVHAATLGRQLDTVRYLASLGHSLDIPDHHGETPLHLAARTPGASAIARYLVEAGVDVNHESKAGQTPLQAALKAIRLESRERSVLIALLIAHGAEGEAEVKRHRRLAIEDPATGEVFAHCHAASAADADNVVKAAYKVFKSGVWSKAPRHVRADTLDRIAELLTKNLPRLIELEVRQTGRAIREMNAQVPTLTKWFKYYAALIRTEERSVLPTVGKLHNWIDRKPLGVVAQITPFNHPMLIAVKKIAPALAAGNCIVLKPSELTPLTSIELGKLMKEAGLPDGVFNVLPGDGMITGKALVEHSLIKKVDVTGGTPAGRAIGAIAGRNLAHYTAELGGKAPLIILEKAHLDLAVNGAVFASFIASGQTCVAATRIIVQNSILDQVVDKLKTKVQSIERRMGSPKNVESMMGPLISRKQLANVEVLVNHAKEAGVTVVTGGERMKTTSTLDATDFSKGYFYPPTILTDSASKKIVDTRIWKEEAFGPVIVVVGFDTEDEALELANDSEFGLGAAIWTQDLSQAFRVSESIESGICWVNTHHRNDPSSPWGGIKSSGVGSENGIDAYNAYTTSKSTIINYATTEEGLASDDWFREGAGEVSNRSRESWLCCQWVSADALLLAPGPKNTTSSQYEEAGPPSTTLANWVRAASQKELLALLERNGHSCQDAALHHYAMQRKRFYNVHLKTYKYNVPNLQDTPELIPSSPEALVMKPQQKSATVVTSKEPVLQSSPRTPIVDNNWEKPAAATSTDKPGSPADRTCGNTSIRTPGLRVVTASHLRYLGFFHKYFRAYSSPEYSLNISNHYDNIHINISITISKCLHTNDSSRERAPSSTSPPMSLKESACASSKSPSTPSSSPPKRVSKGDQEVLSPGQLKHWLESKSRVIHESFDGSVQKGDSLAPKKRAIANNADSASHKRQKVATVKEQDIAAGILELARPPNPTFMYDNIAAHRVA</sequence>
<dbReference type="InterPro" id="IPR002110">
    <property type="entry name" value="Ankyrin_rpt"/>
</dbReference>
<evidence type="ECO:0000259" key="17">
    <source>
        <dbReference type="Pfam" id="PF03648"/>
    </source>
</evidence>
<dbReference type="InterPro" id="IPR015590">
    <property type="entry name" value="Aldehyde_DH_dom"/>
</dbReference>
<evidence type="ECO:0000256" key="13">
    <source>
        <dbReference type="RuleBase" id="RU003345"/>
    </source>
</evidence>
<feature type="compositionally biased region" description="Polar residues" evidence="15">
    <location>
        <begin position="1995"/>
        <end position="2008"/>
    </location>
</feature>
<evidence type="ECO:0000256" key="14">
    <source>
        <dbReference type="RuleBase" id="RU361198"/>
    </source>
</evidence>
<feature type="region of interest" description="Disordered" evidence="15">
    <location>
        <begin position="2099"/>
        <end position="2146"/>
    </location>
</feature>
<dbReference type="Gene3D" id="3.20.20.80">
    <property type="entry name" value="Glycosidases"/>
    <property type="match status" value="1"/>
</dbReference>
<dbReference type="InterPro" id="IPR011099">
    <property type="entry name" value="Glyco_hydro_67_C"/>
</dbReference>
<dbReference type="InterPro" id="IPR016161">
    <property type="entry name" value="Ald_DH/histidinol_DH"/>
</dbReference>
<dbReference type="Gene3D" id="3.90.1330.10">
    <property type="entry name" value="Alpha-glucuronidase, C-terminal domain"/>
    <property type="match status" value="1"/>
</dbReference>
<dbReference type="FunFam" id="3.40.605.10:FF:000007">
    <property type="entry name" value="NAD/NADP-dependent betaine aldehyde dehydrogenase"/>
    <property type="match status" value="1"/>
</dbReference>
<evidence type="ECO:0000256" key="3">
    <source>
        <dbReference type="ARBA" id="ARBA00012271"/>
    </source>
</evidence>
<evidence type="ECO:0000313" key="20">
    <source>
        <dbReference type="EMBL" id="RAR14053.1"/>
    </source>
</evidence>
<dbReference type="GO" id="GO:0045493">
    <property type="term" value="P:xylan catabolic process"/>
    <property type="evidence" value="ECO:0007669"/>
    <property type="project" value="UniProtKB-KW"/>
</dbReference>
<gene>
    <name evidence="14" type="primary">aguA</name>
    <name evidence="20" type="ORF">DDE83_002622</name>
</gene>
<dbReference type="Gene3D" id="1.25.40.20">
    <property type="entry name" value="Ankyrin repeat-containing domain"/>
    <property type="match status" value="1"/>
</dbReference>
<keyword evidence="8 14" id="KW-0326">Glycosidase</keyword>
<keyword evidence="6 13" id="KW-0560">Oxidoreductase</keyword>
<keyword evidence="5 14" id="KW-0378">Hydrolase</keyword>
<dbReference type="InterPro" id="IPR036770">
    <property type="entry name" value="Ankyrin_rpt-contain_sf"/>
</dbReference>
<dbReference type="PROSITE" id="PS00070">
    <property type="entry name" value="ALDEHYDE_DEHYDR_CYS"/>
    <property type="match status" value="1"/>
</dbReference>
<dbReference type="STRING" id="183478.A0A364NA54"/>
<evidence type="ECO:0000256" key="11">
    <source>
        <dbReference type="PROSITE-ProRule" id="PRU00023"/>
    </source>
</evidence>
<dbReference type="InterPro" id="IPR016162">
    <property type="entry name" value="Ald_DH_N"/>
</dbReference>
<dbReference type="SUPFAM" id="SSF53720">
    <property type="entry name" value="ALDH-like"/>
    <property type="match status" value="1"/>
</dbReference>
<dbReference type="EC" id="3.2.1.139" evidence="3 14"/>
<keyword evidence="14" id="KW-0732">Signal</keyword>
<dbReference type="Pfam" id="PF03648">
    <property type="entry name" value="Glyco_hydro_67N"/>
    <property type="match status" value="1"/>
</dbReference>
<comment type="catalytic activity">
    <reaction evidence="10 14">
        <text>an alpha-D-glucuronoside + H2O = D-glucuronate + an alcohol</text>
        <dbReference type="Rhea" id="RHEA:20005"/>
        <dbReference type="ChEBI" id="CHEBI:15377"/>
        <dbReference type="ChEBI" id="CHEBI:30879"/>
        <dbReference type="ChEBI" id="CHEBI:58720"/>
        <dbReference type="ChEBI" id="CHEBI:58899"/>
        <dbReference type="EC" id="3.2.1.139"/>
    </reaction>
</comment>
<dbReference type="InterPro" id="IPR029510">
    <property type="entry name" value="Ald_DH_CS_GLU"/>
</dbReference>
<evidence type="ECO:0000256" key="9">
    <source>
        <dbReference type="ARBA" id="ARBA00023326"/>
    </source>
</evidence>
<dbReference type="FunFam" id="3.40.309.10:FF:000009">
    <property type="entry name" value="Aldehyde dehydrogenase A"/>
    <property type="match status" value="1"/>
</dbReference>
<feature type="repeat" description="ANK" evidence="11">
    <location>
        <begin position="1306"/>
        <end position="1339"/>
    </location>
</feature>
<dbReference type="Pfam" id="PF07477">
    <property type="entry name" value="Glyco_hydro_67C"/>
    <property type="match status" value="1"/>
</dbReference>
<feature type="domain" description="Aldehyde dehydrogenase" evidence="16">
    <location>
        <begin position="1381"/>
        <end position="1849"/>
    </location>
</feature>
<dbReference type="Proteomes" id="UP000249619">
    <property type="component" value="Unassembled WGS sequence"/>
</dbReference>
<dbReference type="GO" id="GO:0016620">
    <property type="term" value="F:oxidoreductase activity, acting on the aldehyde or oxo group of donors, NAD or NADP as acceptor"/>
    <property type="evidence" value="ECO:0007669"/>
    <property type="project" value="InterPro"/>
</dbReference>
<keyword evidence="11" id="KW-0040">ANK repeat</keyword>
<comment type="similarity">
    <text evidence="1 14">Belongs to the glycosyl hydrolase 67 family.</text>
</comment>
<dbReference type="InterPro" id="IPR029018">
    <property type="entry name" value="Hex-like_dom2"/>
</dbReference>
<reference evidence="21" key="1">
    <citation type="submission" date="2018-05" db="EMBL/GenBank/DDBJ databases">
        <title>Draft genome sequence of Stemphylium lycopersici strain CIDEFI 213.</title>
        <authorList>
            <person name="Medina R."/>
            <person name="Franco M.E.E."/>
            <person name="Lucentini C.G."/>
            <person name="Saparrat M.C.N."/>
            <person name="Balatti P.A."/>
        </authorList>
    </citation>
    <scope>NUCLEOTIDE SEQUENCE [LARGE SCALE GENOMIC DNA]</scope>
    <source>
        <strain evidence="21">CIDEFI 213</strain>
    </source>
</reference>
<dbReference type="PROSITE" id="PS00687">
    <property type="entry name" value="ALDEHYDE_DEHYDR_GLU"/>
    <property type="match status" value="1"/>
</dbReference>
<comment type="caution">
    <text evidence="20">The sequence shown here is derived from an EMBL/GenBank/DDBJ whole genome shotgun (WGS) entry which is preliminary data.</text>
</comment>
<comment type="subcellular location">
    <subcellularLocation>
        <location evidence="14">Secreted</location>
    </subcellularLocation>
</comment>
<keyword evidence="4 14" id="KW-0858">Xylan degradation</keyword>
<comment type="function">
    <text evidence="14">Alpha-glucuronidase involved in the hydrolysis of xylan, a major structural heterogeneous polysaccharide found in plant biomass representing the second most abundant polysaccharide in the biosphere, after cellulose. Releases 4-O-methylglucuronic acid from xylan.</text>
</comment>
<name>A0A364NA54_STELY</name>
<protein>
    <recommendedName>
        <fullName evidence="3 14">Alpha-glucuronidase</fullName>
        <ecNumber evidence="3 14">3.2.1.139</ecNumber>
    </recommendedName>
</protein>
<evidence type="ECO:0000259" key="19">
    <source>
        <dbReference type="Pfam" id="PF07488"/>
    </source>
</evidence>
<feature type="domain" description="Glycosyl hydrolase family 67 catalytic" evidence="19">
    <location>
        <begin position="147"/>
        <end position="463"/>
    </location>
</feature>
<evidence type="ECO:0000256" key="4">
    <source>
        <dbReference type="ARBA" id="ARBA00022651"/>
    </source>
</evidence>
<dbReference type="CDD" id="cd07114">
    <property type="entry name" value="ALDH_DhaS"/>
    <property type="match status" value="1"/>
</dbReference>
<evidence type="ECO:0000256" key="7">
    <source>
        <dbReference type="ARBA" id="ARBA00023277"/>
    </source>
</evidence>
<dbReference type="InterPro" id="IPR005154">
    <property type="entry name" value="Glyco_hydro_67_aGlcAse_N"/>
</dbReference>
<dbReference type="InterPro" id="IPR016160">
    <property type="entry name" value="Ald_DH_CS_CYS"/>
</dbReference>
<dbReference type="Pfam" id="PF00171">
    <property type="entry name" value="Aldedh"/>
    <property type="match status" value="1"/>
</dbReference>
<evidence type="ECO:0000256" key="15">
    <source>
        <dbReference type="SAM" id="MobiDB-lite"/>
    </source>
</evidence>
<feature type="chain" id="PRO_5016478708" description="Alpha-glucuronidase" evidence="14">
    <location>
        <begin position="18"/>
        <end position="2230"/>
    </location>
</feature>
<feature type="region of interest" description="Disordered" evidence="15">
    <location>
        <begin position="1995"/>
        <end position="2041"/>
    </location>
</feature>
<feature type="domain" description="Alpha glucuronidase N-terminal" evidence="17">
    <location>
        <begin position="23"/>
        <end position="138"/>
    </location>
</feature>
<dbReference type="InterPro" id="IPR017853">
    <property type="entry name" value="GH"/>
</dbReference>
<evidence type="ECO:0000256" key="10">
    <source>
        <dbReference type="ARBA" id="ARBA00048838"/>
    </source>
</evidence>
<feature type="active site" evidence="12">
    <location>
        <position position="1611"/>
    </location>
</feature>
<evidence type="ECO:0000256" key="8">
    <source>
        <dbReference type="ARBA" id="ARBA00023295"/>
    </source>
</evidence>
<evidence type="ECO:0000259" key="16">
    <source>
        <dbReference type="Pfam" id="PF00171"/>
    </source>
</evidence>
<dbReference type="PROSITE" id="PS50297">
    <property type="entry name" value="ANK_REP_REGION"/>
    <property type="match status" value="1"/>
</dbReference>
<dbReference type="GO" id="GO:0005576">
    <property type="term" value="C:extracellular region"/>
    <property type="evidence" value="ECO:0007669"/>
    <property type="project" value="UniProtKB-SubCell"/>
</dbReference>